<keyword evidence="9" id="KW-0963">Cytoplasm</keyword>
<proteinExistence type="inferred from homology"/>
<evidence type="ECO:0000256" key="3">
    <source>
        <dbReference type="ARBA" id="ARBA00022552"/>
    </source>
</evidence>
<keyword evidence="2 9" id="KW-0690">Ribosome biogenesis</keyword>
<comment type="similarity">
    <text evidence="1 9">Belongs to the endoribonuclease YbeY family.</text>
</comment>
<dbReference type="PANTHER" id="PTHR46986:SF1">
    <property type="entry name" value="ENDORIBONUCLEASE YBEY, CHLOROPLASTIC"/>
    <property type="match status" value="1"/>
</dbReference>
<dbReference type="Pfam" id="PF02130">
    <property type="entry name" value="YbeY"/>
    <property type="match status" value="1"/>
</dbReference>
<dbReference type="Gene3D" id="3.40.390.30">
    <property type="entry name" value="Metalloproteases ('zincins'), catalytic domain"/>
    <property type="match status" value="1"/>
</dbReference>
<dbReference type="EC" id="3.1.-.-" evidence="9"/>
<organism evidence="10 11">
    <name type="scientific">Sulfobacillus benefaciens</name>
    <dbReference type="NCBI Taxonomy" id="453960"/>
    <lineage>
        <taxon>Bacteria</taxon>
        <taxon>Bacillati</taxon>
        <taxon>Bacillota</taxon>
        <taxon>Clostridia</taxon>
        <taxon>Eubacteriales</taxon>
        <taxon>Clostridiales Family XVII. Incertae Sedis</taxon>
        <taxon>Sulfobacillus</taxon>
    </lineage>
</organism>
<dbReference type="PANTHER" id="PTHR46986">
    <property type="entry name" value="ENDORIBONUCLEASE YBEY, CHLOROPLASTIC"/>
    <property type="match status" value="1"/>
</dbReference>
<evidence type="ECO:0000256" key="1">
    <source>
        <dbReference type="ARBA" id="ARBA00010875"/>
    </source>
</evidence>
<keyword evidence="4 9" id="KW-0540">Nuclease</keyword>
<evidence type="ECO:0000256" key="2">
    <source>
        <dbReference type="ARBA" id="ARBA00022517"/>
    </source>
</evidence>
<dbReference type="NCBIfam" id="TIGR00043">
    <property type="entry name" value="rRNA maturation RNase YbeY"/>
    <property type="match status" value="1"/>
</dbReference>
<dbReference type="InterPro" id="IPR023091">
    <property type="entry name" value="MetalPrtase_cat_dom_sf_prd"/>
</dbReference>
<name>A0A2T2X7L1_9FIRM</name>
<dbReference type="InterPro" id="IPR002036">
    <property type="entry name" value="YbeY"/>
</dbReference>
<evidence type="ECO:0000313" key="10">
    <source>
        <dbReference type="EMBL" id="PSR30469.1"/>
    </source>
</evidence>
<keyword evidence="6 9" id="KW-0255">Endonuclease</keyword>
<feature type="binding site" evidence="9">
    <location>
        <position position="106"/>
    </location>
    <ligand>
        <name>Zn(2+)</name>
        <dbReference type="ChEBI" id="CHEBI:29105"/>
        <note>catalytic</note>
    </ligand>
</feature>
<comment type="caution">
    <text evidence="10">The sequence shown here is derived from an EMBL/GenBank/DDBJ whole genome shotgun (WGS) entry which is preliminary data.</text>
</comment>
<gene>
    <name evidence="9" type="primary">ybeY</name>
    <name evidence="10" type="ORF">C7B43_06030</name>
</gene>
<dbReference type="EMBL" id="PXYT01000010">
    <property type="protein sequence ID" value="PSR30469.1"/>
    <property type="molecule type" value="Genomic_DNA"/>
</dbReference>
<accession>A0A2T2X7L1</accession>
<dbReference type="GO" id="GO:0005737">
    <property type="term" value="C:cytoplasm"/>
    <property type="evidence" value="ECO:0007669"/>
    <property type="project" value="UniProtKB-SubCell"/>
</dbReference>
<dbReference type="Proteomes" id="UP000242699">
    <property type="component" value="Unassembled WGS sequence"/>
</dbReference>
<comment type="subcellular location">
    <subcellularLocation>
        <location evidence="9">Cytoplasm</location>
    </subcellularLocation>
</comment>
<evidence type="ECO:0000256" key="9">
    <source>
        <dbReference type="HAMAP-Rule" id="MF_00009"/>
    </source>
</evidence>
<feature type="binding site" evidence="9">
    <location>
        <position position="100"/>
    </location>
    <ligand>
        <name>Zn(2+)</name>
        <dbReference type="ChEBI" id="CHEBI:29105"/>
        <note>catalytic</note>
    </ligand>
</feature>
<dbReference type="AlphaFoldDB" id="A0A2T2X7L1"/>
<reference evidence="10 11" key="1">
    <citation type="journal article" date="2014" name="BMC Genomics">
        <title>Comparison of environmental and isolate Sulfobacillus genomes reveals diverse carbon, sulfur, nitrogen, and hydrogen metabolisms.</title>
        <authorList>
            <person name="Justice N.B."/>
            <person name="Norman A."/>
            <person name="Brown C.T."/>
            <person name="Singh A."/>
            <person name="Thomas B.C."/>
            <person name="Banfield J.F."/>
        </authorList>
    </citation>
    <scope>NUCLEOTIDE SEQUENCE [LARGE SCALE GENOMIC DNA]</scope>
    <source>
        <strain evidence="10">AMDSBA1</strain>
    </source>
</reference>
<comment type="cofactor">
    <cofactor evidence="9">
        <name>Zn(2+)</name>
        <dbReference type="ChEBI" id="CHEBI:29105"/>
    </cofactor>
    <text evidence="9">Binds 1 zinc ion.</text>
</comment>
<dbReference type="GO" id="GO:0004222">
    <property type="term" value="F:metalloendopeptidase activity"/>
    <property type="evidence" value="ECO:0007669"/>
    <property type="project" value="InterPro"/>
</dbReference>
<protein>
    <recommendedName>
        <fullName evidence="9">Endoribonuclease YbeY</fullName>
        <ecNumber evidence="9">3.1.-.-</ecNumber>
    </recommendedName>
</protein>
<evidence type="ECO:0000256" key="5">
    <source>
        <dbReference type="ARBA" id="ARBA00022723"/>
    </source>
</evidence>
<dbReference type="HAMAP" id="MF_00009">
    <property type="entry name" value="Endoribonucl_YbeY"/>
    <property type="match status" value="1"/>
</dbReference>
<evidence type="ECO:0000256" key="7">
    <source>
        <dbReference type="ARBA" id="ARBA00022801"/>
    </source>
</evidence>
<evidence type="ECO:0000256" key="4">
    <source>
        <dbReference type="ARBA" id="ARBA00022722"/>
    </source>
</evidence>
<feature type="binding site" evidence="9">
    <location>
        <position position="96"/>
    </location>
    <ligand>
        <name>Zn(2+)</name>
        <dbReference type="ChEBI" id="CHEBI:29105"/>
        <note>catalytic</note>
    </ligand>
</feature>
<dbReference type="PROSITE" id="PS01306">
    <property type="entry name" value="UPF0054"/>
    <property type="match status" value="1"/>
</dbReference>
<keyword evidence="8 9" id="KW-0862">Zinc</keyword>
<dbReference type="InterPro" id="IPR020549">
    <property type="entry name" value="YbeY_CS"/>
</dbReference>
<evidence type="ECO:0000256" key="6">
    <source>
        <dbReference type="ARBA" id="ARBA00022759"/>
    </source>
</evidence>
<keyword evidence="5 9" id="KW-0479">Metal-binding</keyword>
<sequence length="133" mass="14912">MVRRVAATALENLGGLEEAELSIVLTDDSAIRELNQSYRGVDRPTDVLSFSQREGEDGNISPEILGDVVVSLDRAHEQAREYGHSFERELGFLVVHGILHLLGWDHEMPDDEARMMAKTEEILEGIGLIRETR</sequence>
<dbReference type="GO" id="GO:0004521">
    <property type="term" value="F:RNA endonuclease activity"/>
    <property type="evidence" value="ECO:0007669"/>
    <property type="project" value="UniProtKB-UniRule"/>
</dbReference>
<keyword evidence="3 9" id="KW-0698">rRNA processing</keyword>
<dbReference type="GO" id="GO:0008270">
    <property type="term" value="F:zinc ion binding"/>
    <property type="evidence" value="ECO:0007669"/>
    <property type="project" value="UniProtKB-UniRule"/>
</dbReference>
<keyword evidence="7 9" id="KW-0378">Hydrolase</keyword>
<comment type="function">
    <text evidence="9">Single strand-specific metallo-endoribonuclease involved in late-stage 70S ribosome quality control and in maturation of the 3' terminus of the 16S rRNA.</text>
</comment>
<evidence type="ECO:0000256" key="8">
    <source>
        <dbReference type="ARBA" id="ARBA00022833"/>
    </source>
</evidence>
<evidence type="ECO:0000313" key="11">
    <source>
        <dbReference type="Proteomes" id="UP000242699"/>
    </source>
</evidence>
<dbReference type="GO" id="GO:0006364">
    <property type="term" value="P:rRNA processing"/>
    <property type="evidence" value="ECO:0007669"/>
    <property type="project" value="UniProtKB-UniRule"/>
</dbReference>
<dbReference type="SUPFAM" id="SSF55486">
    <property type="entry name" value="Metalloproteases ('zincins'), catalytic domain"/>
    <property type="match status" value="1"/>
</dbReference>